<evidence type="ECO:0000256" key="1">
    <source>
        <dbReference type="SAM" id="MobiDB-lite"/>
    </source>
</evidence>
<feature type="compositionally biased region" description="Basic and acidic residues" evidence="1">
    <location>
        <begin position="7"/>
        <end position="26"/>
    </location>
</feature>
<dbReference type="Proteomes" id="UP001564760">
    <property type="component" value="Unassembled WGS sequence"/>
</dbReference>
<dbReference type="RefSeq" id="WP_369738628.1">
    <property type="nucleotide sequence ID" value="NZ_JBGEDP010000001.1"/>
</dbReference>
<accession>A0ABV4C4L6</accession>
<dbReference type="PANTHER" id="PTHR35010">
    <property type="entry name" value="BLL4672 PROTEIN-RELATED"/>
    <property type="match status" value="1"/>
</dbReference>
<evidence type="ECO:0000259" key="2">
    <source>
        <dbReference type="PROSITE" id="PS50943"/>
    </source>
</evidence>
<dbReference type="Pfam" id="PF17765">
    <property type="entry name" value="MLTR_LBD"/>
    <property type="match status" value="1"/>
</dbReference>
<dbReference type="InterPro" id="IPR010982">
    <property type="entry name" value="Lambda_DNA-bd_dom_sf"/>
</dbReference>
<dbReference type="CDD" id="cd00093">
    <property type="entry name" value="HTH_XRE"/>
    <property type="match status" value="1"/>
</dbReference>
<feature type="region of interest" description="Disordered" evidence="1">
    <location>
        <begin position="1"/>
        <end position="37"/>
    </location>
</feature>
<comment type="caution">
    <text evidence="3">The sequence shown here is derived from an EMBL/GenBank/DDBJ whole genome shotgun (WGS) entry which is preliminary data.</text>
</comment>
<dbReference type="SUPFAM" id="SSF47413">
    <property type="entry name" value="lambda repressor-like DNA-binding domains"/>
    <property type="match status" value="1"/>
</dbReference>
<evidence type="ECO:0000313" key="4">
    <source>
        <dbReference type="Proteomes" id="UP001564760"/>
    </source>
</evidence>
<dbReference type="SMART" id="SM00530">
    <property type="entry name" value="HTH_XRE"/>
    <property type="match status" value="1"/>
</dbReference>
<feature type="domain" description="HTH cro/C1-type" evidence="2">
    <location>
        <begin position="27"/>
        <end position="81"/>
    </location>
</feature>
<dbReference type="EMBL" id="JBGEDP010000001">
    <property type="protein sequence ID" value="MEY8016230.1"/>
    <property type="molecule type" value="Genomic_DNA"/>
</dbReference>
<dbReference type="Gene3D" id="1.10.260.40">
    <property type="entry name" value="lambda repressor-like DNA-binding domains"/>
    <property type="match status" value="1"/>
</dbReference>
<dbReference type="InterPro" id="IPR041413">
    <property type="entry name" value="MLTR_LBD"/>
</dbReference>
<gene>
    <name evidence="3" type="ORF">AB8998_15115</name>
</gene>
<sequence>MATRLGEFLRARREATTPRPGCDGESRRRRRTPGLRREEVAARAGISPDYYARLEQGREIHPSVQVLEALVIALSLSPDEARYLYDLAIPQHRRRQDLGSHQGPVEYLLLLMQAWTLGPAYIVNRRCDVLAENPQASLLFSQFQITGNILRLLFLDPEAKNVWVNWESYARTAVATVHRIVGVDVDHPDVAEIILELSKESSEFVRLWKSHDVGISDGKVKQFRHRDFGDIEFDYELLSAASAPGQFLVIHWSRKAELPCQPSK</sequence>
<keyword evidence="4" id="KW-1185">Reference proteome</keyword>
<dbReference type="InterPro" id="IPR001387">
    <property type="entry name" value="Cro/C1-type_HTH"/>
</dbReference>
<dbReference type="PROSITE" id="PS50943">
    <property type="entry name" value="HTH_CROC1"/>
    <property type="match status" value="1"/>
</dbReference>
<dbReference type="Pfam" id="PF13560">
    <property type="entry name" value="HTH_31"/>
    <property type="match status" value="1"/>
</dbReference>
<evidence type="ECO:0000313" key="3">
    <source>
        <dbReference type="EMBL" id="MEY8016230.1"/>
    </source>
</evidence>
<organism evidence="3 4">
    <name type="scientific">Mycobacterium servetii</name>
    <dbReference type="NCBI Taxonomy" id="3237418"/>
    <lineage>
        <taxon>Bacteria</taxon>
        <taxon>Bacillati</taxon>
        <taxon>Actinomycetota</taxon>
        <taxon>Actinomycetes</taxon>
        <taxon>Mycobacteriales</taxon>
        <taxon>Mycobacteriaceae</taxon>
        <taxon>Mycobacterium</taxon>
    </lineage>
</organism>
<dbReference type="PANTHER" id="PTHR35010:SF2">
    <property type="entry name" value="BLL4672 PROTEIN"/>
    <property type="match status" value="1"/>
</dbReference>
<dbReference type="Gene3D" id="3.30.450.180">
    <property type="match status" value="1"/>
</dbReference>
<name>A0ABV4C4L6_9MYCO</name>
<protein>
    <submittedName>
        <fullName evidence="3">Helix-turn-helix transcriptional regulator</fullName>
    </submittedName>
</protein>
<proteinExistence type="predicted"/>
<reference evidence="3 4" key="1">
    <citation type="submission" date="2024-08" db="EMBL/GenBank/DDBJ databases">
        <title>Mycobacterium servetensis sp. nov., a novel rapid-growing mycobacterial species recovered from a human patient in Zaragoza, Spain.</title>
        <authorList>
            <person name="Tristancho-Baro A.I."/>
            <person name="Buenestado-Serrano S."/>
            <person name="Garcia De Viedma D."/>
            <person name="Milagro-Beamonte A."/>
            <person name="Burillo N."/>
            <person name="Sanz S."/>
            <person name="Lopez-Calleja A.I."/>
            <person name="Penas-Utrilla D."/>
            <person name="Guardingo M."/>
            <person name="Garcia M.J."/>
            <person name="Vinuelas-Bayon J."/>
        </authorList>
    </citation>
    <scope>NUCLEOTIDE SEQUENCE [LARGE SCALE GENOMIC DNA]</scope>
    <source>
        <strain evidence="4">HUMS_12744610</strain>
    </source>
</reference>